<sequence>MGLDIIHFTQTKFLVQSVMSSSFGHLLCLVSRMRYMVFVSERELRAGTGKLYESEKRIASGNGPFTCQKRELRAGTGPLRARKEICEPEQALYALESKFTHQTKMNRLYGAPFCQSTLF</sequence>
<organism evidence="1 2">
    <name type="scientific">Peribacillus huizhouensis</name>
    <dbReference type="NCBI Taxonomy" id="1501239"/>
    <lineage>
        <taxon>Bacteria</taxon>
        <taxon>Bacillati</taxon>
        <taxon>Bacillota</taxon>
        <taxon>Bacilli</taxon>
        <taxon>Bacillales</taxon>
        <taxon>Bacillaceae</taxon>
        <taxon>Peribacillus</taxon>
    </lineage>
</organism>
<dbReference type="Proteomes" id="UP000626697">
    <property type="component" value="Unassembled WGS sequence"/>
</dbReference>
<comment type="caution">
    <text evidence="1">The sequence shown here is derived from an EMBL/GenBank/DDBJ whole genome shotgun (WGS) entry which is preliminary data.</text>
</comment>
<name>A0ABR6CNM2_9BACI</name>
<reference evidence="1 2" key="1">
    <citation type="submission" date="2020-08" db="EMBL/GenBank/DDBJ databases">
        <title>Genomic Encyclopedia of Type Strains, Phase IV (KMG-IV): sequencing the most valuable type-strain genomes for metagenomic binning, comparative biology and taxonomic classification.</title>
        <authorList>
            <person name="Goeker M."/>
        </authorList>
    </citation>
    <scope>NUCLEOTIDE SEQUENCE [LARGE SCALE GENOMIC DNA]</scope>
    <source>
        <strain evidence="1 2">DSM 105481</strain>
    </source>
</reference>
<keyword evidence="2" id="KW-1185">Reference proteome</keyword>
<accession>A0ABR6CNM2</accession>
<dbReference type="EMBL" id="JACJHX010000004">
    <property type="protein sequence ID" value="MBA9026529.1"/>
    <property type="molecule type" value="Genomic_DNA"/>
</dbReference>
<proteinExistence type="predicted"/>
<evidence type="ECO:0000313" key="2">
    <source>
        <dbReference type="Proteomes" id="UP000626697"/>
    </source>
</evidence>
<protein>
    <submittedName>
        <fullName evidence="1">Uncharacterized protein</fullName>
    </submittedName>
</protein>
<gene>
    <name evidence="1" type="ORF">HNP81_001814</name>
</gene>
<evidence type="ECO:0000313" key="1">
    <source>
        <dbReference type="EMBL" id="MBA9026529.1"/>
    </source>
</evidence>